<accession>A0A8E5HQV5</accession>
<dbReference type="RefSeq" id="XP_042997574.1">
    <property type="nucleotide sequence ID" value="XM_043141640.1"/>
</dbReference>
<feature type="compositionally biased region" description="Basic and acidic residues" evidence="1">
    <location>
        <begin position="179"/>
        <end position="198"/>
    </location>
</feature>
<dbReference type="OrthoDB" id="3902588at2759"/>
<keyword evidence="2" id="KW-0472">Membrane</keyword>
<organism evidence="3 4">
    <name type="scientific">Ustilaginoidea virens</name>
    <name type="common">Rice false smut fungus</name>
    <name type="synonym">Villosiclava virens</name>
    <dbReference type="NCBI Taxonomy" id="1159556"/>
    <lineage>
        <taxon>Eukaryota</taxon>
        <taxon>Fungi</taxon>
        <taxon>Dikarya</taxon>
        <taxon>Ascomycota</taxon>
        <taxon>Pezizomycotina</taxon>
        <taxon>Sordariomycetes</taxon>
        <taxon>Hypocreomycetidae</taxon>
        <taxon>Hypocreales</taxon>
        <taxon>Clavicipitaceae</taxon>
        <taxon>Ustilaginoidea</taxon>
    </lineage>
</organism>
<feature type="compositionally biased region" description="Polar residues" evidence="1">
    <location>
        <begin position="199"/>
        <end position="211"/>
    </location>
</feature>
<keyword evidence="2" id="KW-0812">Transmembrane</keyword>
<reference evidence="3" key="1">
    <citation type="submission" date="2020-03" db="EMBL/GenBank/DDBJ databases">
        <title>A mixture of massive structural variations and highly conserved coding sequences in Ustilaginoidea virens genome.</title>
        <authorList>
            <person name="Zhang K."/>
            <person name="Zhao Z."/>
            <person name="Zhang Z."/>
            <person name="Li Y."/>
            <person name="Hsiang T."/>
            <person name="Sun W."/>
        </authorList>
    </citation>
    <scope>NUCLEOTIDE SEQUENCE</scope>
    <source>
        <strain evidence="3">UV-8b</strain>
    </source>
</reference>
<evidence type="ECO:0000313" key="4">
    <source>
        <dbReference type="Proteomes" id="UP000027002"/>
    </source>
</evidence>
<name>A0A8E5HQV5_USTVR</name>
<feature type="region of interest" description="Disordered" evidence="1">
    <location>
        <begin position="380"/>
        <end position="425"/>
    </location>
</feature>
<feature type="transmembrane region" description="Helical" evidence="2">
    <location>
        <begin position="34"/>
        <end position="54"/>
    </location>
</feature>
<sequence length="797" mass="88949">MFEDYSRHHPEASQSLGLPWETVTQESGNDTFTLAPLFLFILLASFLLSPKGYLLRYLQQRERPQYNIKYRQCVDCFLGRCLLRPFDYAQYVSGWLFSALISAPFIPLIQRLPLVSLLYQGLTNNPLVNDCRCLRQSELKPVHHPAPPLLLSLCPPIHLPLVFAMWDVAWTDPNRELVGQHRAKRDHDKDEGGQDRTLARNSISTASSKGSARSAFSRFRPKPSRQSPSSIGSLERDGPAPAELSTSHKIKTVPALSHLEMDIGGTEVLNERRMSRSNPDISRASLETAANEVASSGSITKRTSILKNKVLCDQARPAAAASSAPIIAHDTVSNNHGSHQEQAADTEQDCLYSIPQSAVENVNNTPERPLNQQAPITQSFASENSQQAQSPSRLKPRLSPLKSSNDLGVLVPPARSPLRPSPYSSVRPIPMNDVSSWRKPTDWKQNKAALGTVQKPESVSRLDVNNSTIMPCSRIVPSFPTLEVEARNMARAGPLLALSELQKCQKCAVGLDIQDELEEKKKWWMLSVLHHLDQKAPFNLCGRQTEGQDSGHLQQPREKVMAVFQPKFSADYLAALWPEKAVYHLPNGPLSFPTELSATERHNPTIASQLNESTSLFDAAYSMSLPSLCDVGQIEAVVSKISRSLKARGVLNLILIDPTPNVGALGERLRTWLLENLLLNLERNSRCLYPSILLPHLLGAASLRGPGSTLVKARFYANPQNIGRHGEKETSADKEVRRDEEIRAELRSTVGCMLWREVWGGFVTSDTWWWDDAACMQECLERGTFWEYYFIRAIKPD</sequence>
<evidence type="ECO:0000313" key="3">
    <source>
        <dbReference type="EMBL" id="QUC19901.1"/>
    </source>
</evidence>
<dbReference type="GeneID" id="66064920"/>
<evidence type="ECO:0000256" key="2">
    <source>
        <dbReference type="SAM" id="Phobius"/>
    </source>
</evidence>
<keyword evidence="4" id="KW-1185">Reference proteome</keyword>
<evidence type="ECO:0000256" key="1">
    <source>
        <dbReference type="SAM" id="MobiDB-lite"/>
    </source>
</evidence>
<dbReference type="Proteomes" id="UP000027002">
    <property type="component" value="Chromosome 3"/>
</dbReference>
<dbReference type="EMBL" id="CP072755">
    <property type="protein sequence ID" value="QUC19901.1"/>
    <property type="molecule type" value="Genomic_DNA"/>
</dbReference>
<proteinExistence type="predicted"/>
<dbReference type="AlphaFoldDB" id="A0A8E5HQV5"/>
<feature type="region of interest" description="Disordered" evidence="1">
    <location>
        <begin position="179"/>
        <end position="253"/>
    </location>
</feature>
<feature type="compositionally biased region" description="Polar residues" evidence="1">
    <location>
        <begin position="380"/>
        <end position="392"/>
    </location>
</feature>
<protein>
    <submittedName>
        <fullName evidence="3">Uncharacterized protein</fullName>
    </submittedName>
</protein>
<keyword evidence="2" id="KW-1133">Transmembrane helix</keyword>
<dbReference type="KEGG" id="uvi:66064920"/>
<feature type="transmembrane region" description="Helical" evidence="2">
    <location>
        <begin position="88"/>
        <end position="109"/>
    </location>
</feature>
<gene>
    <name evidence="3" type="ORF">UV8b_04142</name>
</gene>